<dbReference type="EMBL" id="JBBNAF010000004">
    <property type="protein sequence ID" value="KAK9150176.1"/>
    <property type="molecule type" value="Genomic_DNA"/>
</dbReference>
<accession>A0AAP0PRD9</accession>
<evidence type="ECO:0000313" key="2">
    <source>
        <dbReference type="Proteomes" id="UP001420932"/>
    </source>
</evidence>
<protein>
    <submittedName>
        <fullName evidence="1">Uncharacterized protein</fullName>
    </submittedName>
</protein>
<evidence type="ECO:0000313" key="1">
    <source>
        <dbReference type="EMBL" id="KAK9150176.1"/>
    </source>
</evidence>
<proteinExistence type="predicted"/>
<sequence length="49" mass="5668">MLFFSTLKNALLVNDQPELTSDRPSLLFFFFVTTRTSMQSQTSLKHKLS</sequence>
<gene>
    <name evidence="1" type="ORF">Syun_008485</name>
</gene>
<keyword evidence="2" id="KW-1185">Reference proteome</keyword>
<dbReference type="AlphaFoldDB" id="A0AAP0PRD9"/>
<comment type="caution">
    <text evidence="1">The sequence shown here is derived from an EMBL/GenBank/DDBJ whole genome shotgun (WGS) entry which is preliminary data.</text>
</comment>
<name>A0AAP0PRD9_9MAGN</name>
<reference evidence="1 2" key="1">
    <citation type="submission" date="2024-01" db="EMBL/GenBank/DDBJ databases">
        <title>Genome assemblies of Stephania.</title>
        <authorList>
            <person name="Yang L."/>
        </authorList>
    </citation>
    <scope>NUCLEOTIDE SEQUENCE [LARGE SCALE GENOMIC DNA]</scope>
    <source>
        <strain evidence="1">YNDBR</strain>
        <tissue evidence="1">Leaf</tissue>
    </source>
</reference>
<dbReference type="Proteomes" id="UP001420932">
    <property type="component" value="Unassembled WGS sequence"/>
</dbReference>
<organism evidence="1 2">
    <name type="scientific">Stephania yunnanensis</name>
    <dbReference type="NCBI Taxonomy" id="152371"/>
    <lineage>
        <taxon>Eukaryota</taxon>
        <taxon>Viridiplantae</taxon>
        <taxon>Streptophyta</taxon>
        <taxon>Embryophyta</taxon>
        <taxon>Tracheophyta</taxon>
        <taxon>Spermatophyta</taxon>
        <taxon>Magnoliopsida</taxon>
        <taxon>Ranunculales</taxon>
        <taxon>Menispermaceae</taxon>
        <taxon>Menispermoideae</taxon>
        <taxon>Cissampelideae</taxon>
        <taxon>Stephania</taxon>
    </lineage>
</organism>